<organism evidence="1 2">
    <name type="scientific">Athene cunicularia</name>
    <name type="common">Burrowing owl</name>
    <name type="synonym">Speotyto cunicularia</name>
    <dbReference type="NCBI Taxonomy" id="194338"/>
    <lineage>
        <taxon>Eukaryota</taxon>
        <taxon>Metazoa</taxon>
        <taxon>Chordata</taxon>
        <taxon>Craniata</taxon>
        <taxon>Vertebrata</taxon>
        <taxon>Euteleostomi</taxon>
        <taxon>Archelosauria</taxon>
        <taxon>Archosauria</taxon>
        <taxon>Dinosauria</taxon>
        <taxon>Saurischia</taxon>
        <taxon>Theropoda</taxon>
        <taxon>Coelurosauria</taxon>
        <taxon>Aves</taxon>
        <taxon>Neognathae</taxon>
        <taxon>Neoaves</taxon>
        <taxon>Telluraves</taxon>
        <taxon>Strigiformes</taxon>
        <taxon>Strigidae</taxon>
        <taxon>Athene</taxon>
    </lineage>
</organism>
<keyword evidence="2" id="KW-1185">Reference proteome</keyword>
<evidence type="ECO:0000313" key="1">
    <source>
        <dbReference type="Ensembl" id="ENSACUP00000016847.1"/>
    </source>
</evidence>
<accession>A0A663MZB8</accession>
<proteinExistence type="predicted"/>
<dbReference type="Proteomes" id="UP000472269">
    <property type="component" value="Unplaced"/>
</dbReference>
<protein>
    <submittedName>
        <fullName evidence="1">Uncharacterized protein</fullName>
    </submittedName>
</protein>
<reference evidence="1" key="1">
    <citation type="submission" date="2025-08" db="UniProtKB">
        <authorList>
            <consortium name="Ensembl"/>
        </authorList>
    </citation>
    <scope>IDENTIFICATION</scope>
</reference>
<name>A0A663MZB8_ATHCN</name>
<reference evidence="1" key="2">
    <citation type="submission" date="2025-09" db="UniProtKB">
        <authorList>
            <consortium name="Ensembl"/>
        </authorList>
    </citation>
    <scope>IDENTIFICATION</scope>
</reference>
<sequence>DHPCKLCSWAETCSTASAPSPAAHLWVGQKEEVLLCLHFYRGGAFCSTNFILSCSKTSYYVAPNSDSPLKGRGAEQQE</sequence>
<evidence type="ECO:0000313" key="2">
    <source>
        <dbReference type="Proteomes" id="UP000472269"/>
    </source>
</evidence>
<dbReference type="Ensembl" id="ENSACUT00000017967.1">
    <property type="protein sequence ID" value="ENSACUP00000016847.1"/>
    <property type="gene ID" value="ENSACUG00000011312.1"/>
</dbReference>
<dbReference type="AlphaFoldDB" id="A0A663MZB8"/>